<feature type="domain" description="TNase-like" evidence="1">
    <location>
        <begin position="34"/>
        <end position="158"/>
    </location>
</feature>
<reference evidence="2 3" key="1">
    <citation type="submission" date="2019-06" db="EMBL/GenBank/DDBJ databases">
        <title>Genomic Encyclopedia of Archaeal and Bacterial Type Strains, Phase II (KMG-II): from individual species to whole genera.</title>
        <authorList>
            <person name="Goeker M."/>
        </authorList>
    </citation>
    <scope>NUCLEOTIDE SEQUENCE [LARGE SCALE GENOMIC DNA]</scope>
    <source>
        <strain evidence="2 3">DSM 18423</strain>
    </source>
</reference>
<dbReference type="InterPro" id="IPR016071">
    <property type="entry name" value="Staphylococal_nuclease_OB-fold"/>
</dbReference>
<name>A0A543K3U6_9RHOB</name>
<dbReference type="GO" id="GO:0004519">
    <property type="term" value="F:endonuclease activity"/>
    <property type="evidence" value="ECO:0007669"/>
    <property type="project" value="UniProtKB-KW"/>
</dbReference>
<dbReference type="EMBL" id="VFPT01000005">
    <property type="protein sequence ID" value="TQM89736.1"/>
    <property type="molecule type" value="Genomic_DNA"/>
</dbReference>
<dbReference type="RefSeq" id="WP_142085774.1">
    <property type="nucleotide sequence ID" value="NZ_VFPT01000005.1"/>
</dbReference>
<dbReference type="AlphaFoldDB" id="A0A543K3U6"/>
<dbReference type="SUPFAM" id="SSF50199">
    <property type="entry name" value="Staphylococcal nuclease"/>
    <property type="match status" value="1"/>
</dbReference>
<keyword evidence="2" id="KW-0255">Endonuclease</keyword>
<dbReference type="Gene3D" id="2.40.50.90">
    <property type="match status" value="1"/>
</dbReference>
<evidence type="ECO:0000313" key="3">
    <source>
        <dbReference type="Proteomes" id="UP000320582"/>
    </source>
</evidence>
<dbReference type="Pfam" id="PF00565">
    <property type="entry name" value="SNase"/>
    <property type="match status" value="1"/>
</dbReference>
<sequence length="170" mass="19465">MFRFLRRIRRLALLALVLIVALKFVPAFLEHRERRVFEGVPRVLDGDTLHVDGQRIRLHGIDAPEEDQLCTQPSGATWPCGVEATHALARRINGSSIRCRQFDTDRWDRAISVCYLGRDDLNAWMVSEGWAVAYRQYSDDYLREEQEANAAGRGIWSGTLEVVAEFRTSC</sequence>
<dbReference type="OrthoDB" id="9805504at2"/>
<keyword evidence="2" id="KW-0378">Hydrolase</keyword>
<accession>A0A543K3U6</accession>
<dbReference type="PANTHER" id="PTHR12302">
    <property type="entry name" value="EBNA2 BINDING PROTEIN P100"/>
    <property type="match status" value="1"/>
</dbReference>
<proteinExistence type="predicted"/>
<dbReference type="PROSITE" id="PS50830">
    <property type="entry name" value="TNASE_3"/>
    <property type="match status" value="1"/>
</dbReference>
<dbReference type="Proteomes" id="UP000320582">
    <property type="component" value="Unassembled WGS sequence"/>
</dbReference>
<evidence type="ECO:0000313" key="2">
    <source>
        <dbReference type="EMBL" id="TQM89736.1"/>
    </source>
</evidence>
<dbReference type="SMART" id="SM00318">
    <property type="entry name" value="SNc"/>
    <property type="match status" value="1"/>
</dbReference>
<protein>
    <submittedName>
        <fullName evidence="2">Endonuclease YncB(Thermonuclease family)</fullName>
    </submittedName>
</protein>
<dbReference type="PANTHER" id="PTHR12302:SF26">
    <property type="entry name" value="BLR1266 PROTEIN"/>
    <property type="match status" value="1"/>
</dbReference>
<dbReference type="InterPro" id="IPR035437">
    <property type="entry name" value="SNase_OB-fold_sf"/>
</dbReference>
<keyword evidence="3" id="KW-1185">Reference proteome</keyword>
<evidence type="ECO:0000259" key="1">
    <source>
        <dbReference type="PROSITE" id="PS50830"/>
    </source>
</evidence>
<keyword evidence="2" id="KW-0540">Nuclease</keyword>
<gene>
    <name evidence="2" type="ORF">BD293_4417</name>
</gene>
<organism evidence="2 3">
    <name type="scientific">Roseinatronobacter monicus</name>
    <dbReference type="NCBI Taxonomy" id="393481"/>
    <lineage>
        <taxon>Bacteria</taxon>
        <taxon>Pseudomonadati</taxon>
        <taxon>Pseudomonadota</taxon>
        <taxon>Alphaproteobacteria</taxon>
        <taxon>Rhodobacterales</taxon>
        <taxon>Paracoccaceae</taxon>
        <taxon>Roseinatronobacter</taxon>
    </lineage>
</organism>
<comment type="caution">
    <text evidence="2">The sequence shown here is derived from an EMBL/GenBank/DDBJ whole genome shotgun (WGS) entry which is preliminary data.</text>
</comment>